<sequence>MASVAHDRCAVQEKLLERIILVTVVKRMRFPLERDSAILGEWMARDMGSAFCSRDVTIVDSVDRTDKGSEYLMKQLSMHSQWHLSRMIVMLCKRNCWKGSHCDSC</sequence>
<dbReference type="AlphaFoldDB" id="A0AAV4UMS3"/>
<evidence type="ECO:0000313" key="2">
    <source>
        <dbReference type="Proteomes" id="UP001054945"/>
    </source>
</evidence>
<comment type="caution">
    <text evidence="1">The sequence shown here is derived from an EMBL/GenBank/DDBJ whole genome shotgun (WGS) entry which is preliminary data.</text>
</comment>
<reference evidence="1 2" key="1">
    <citation type="submission" date="2021-06" db="EMBL/GenBank/DDBJ databases">
        <title>Caerostris extrusa draft genome.</title>
        <authorList>
            <person name="Kono N."/>
            <person name="Arakawa K."/>
        </authorList>
    </citation>
    <scope>NUCLEOTIDE SEQUENCE [LARGE SCALE GENOMIC DNA]</scope>
</reference>
<dbReference type="EMBL" id="BPLR01013146">
    <property type="protein sequence ID" value="GIY59015.1"/>
    <property type="molecule type" value="Genomic_DNA"/>
</dbReference>
<evidence type="ECO:0000313" key="1">
    <source>
        <dbReference type="EMBL" id="GIY59015.1"/>
    </source>
</evidence>
<dbReference type="Proteomes" id="UP001054945">
    <property type="component" value="Unassembled WGS sequence"/>
</dbReference>
<organism evidence="1 2">
    <name type="scientific">Caerostris extrusa</name>
    <name type="common">Bark spider</name>
    <name type="synonym">Caerostris bankana</name>
    <dbReference type="NCBI Taxonomy" id="172846"/>
    <lineage>
        <taxon>Eukaryota</taxon>
        <taxon>Metazoa</taxon>
        <taxon>Ecdysozoa</taxon>
        <taxon>Arthropoda</taxon>
        <taxon>Chelicerata</taxon>
        <taxon>Arachnida</taxon>
        <taxon>Araneae</taxon>
        <taxon>Araneomorphae</taxon>
        <taxon>Entelegynae</taxon>
        <taxon>Araneoidea</taxon>
        <taxon>Araneidae</taxon>
        <taxon>Caerostris</taxon>
    </lineage>
</organism>
<protein>
    <submittedName>
        <fullName evidence="1">Uncharacterized protein</fullName>
    </submittedName>
</protein>
<accession>A0AAV4UMS3</accession>
<name>A0AAV4UMS3_CAEEX</name>
<keyword evidence="2" id="KW-1185">Reference proteome</keyword>
<proteinExistence type="predicted"/>
<gene>
    <name evidence="1" type="ORF">CEXT_198781</name>
</gene>